<dbReference type="InterPro" id="IPR010390">
    <property type="entry name" value="ABC-2_transporter-like"/>
</dbReference>
<reference evidence="2 3" key="1">
    <citation type="submission" date="2017-06" db="EMBL/GenBank/DDBJ databases">
        <title>Cultured bacterium strain Saccharothrix yanglingensis Hhs.015.</title>
        <authorList>
            <person name="Xia Y."/>
        </authorList>
    </citation>
    <scope>NUCLEOTIDE SEQUENCE [LARGE SCALE GENOMIC DNA]</scope>
    <source>
        <strain evidence="2 3">Hhs.015</strain>
    </source>
</reference>
<keyword evidence="1" id="KW-1133">Transmembrane helix</keyword>
<keyword evidence="3" id="KW-1185">Reference proteome</keyword>
<evidence type="ECO:0000313" key="2">
    <source>
        <dbReference type="EMBL" id="MDQ2582425.1"/>
    </source>
</evidence>
<feature type="transmembrane region" description="Helical" evidence="1">
    <location>
        <begin position="112"/>
        <end position="131"/>
    </location>
</feature>
<evidence type="ECO:0000313" key="3">
    <source>
        <dbReference type="Proteomes" id="UP001225605"/>
    </source>
</evidence>
<comment type="caution">
    <text evidence="2">The sequence shown here is derived from an EMBL/GenBank/DDBJ whole genome shotgun (WGS) entry which is preliminary data.</text>
</comment>
<feature type="transmembrane region" description="Helical" evidence="1">
    <location>
        <begin position="172"/>
        <end position="194"/>
    </location>
</feature>
<dbReference type="EMBL" id="NSDM01000001">
    <property type="protein sequence ID" value="MDQ2582425.1"/>
    <property type="molecule type" value="Genomic_DNA"/>
</dbReference>
<name>A0ABU0WRG0_9PSEU</name>
<evidence type="ECO:0000256" key="1">
    <source>
        <dbReference type="SAM" id="Phobius"/>
    </source>
</evidence>
<gene>
    <name evidence="2" type="ORF">CKY47_00170</name>
</gene>
<dbReference type="Pfam" id="PF06182">
    <property type="entry name" value="ABC2_membrane_6"/>
    <property type="match status" value="1"/>
</dbReference>
<dbReference type="Proteomes" id="UP001225605">
    <property type="component" value="Unassembled WGS sequence"/>
</dbReference>
<sequence>MLAYARLAPAGFRRYSTYRQAMSAGLATNVVFGLLRMAVLVAAVSQGPIAGYDVAATATYVWLGQGIMAFVVLWGDKALAERVRSGDVVVDLYRPWHLQAALFAEDVGRAGFALLVRFVPPVLFGALLFPFHWPRPAAFPLFAVSLLLALAVSFGMRFLLNTAAFWLLDSRGLLGLYTLATWLLCGLSVPLAFFPGWARTALAFTPFPSMLQSPVDVFLEHGAAWTTLAHQAGWAVLVLAAGHLALRRAVRKVVVQGG</sequence>
<keyword evidence="1" id="KW-0812">Transmembrane</keyword>
<protein>
    <submittedName>
        <fullName evidence="2">ABC transporter permease</fullName>
    </submittedName>
</protein>
<proteinExistence type="predicted"/>
<feature type="transmembrane region" description="Helical" evidence="1">
    <location>
        <begin position="49"/>
        <end position="74"/>
    </location>
</feature>
<dbReference type="PANTHER" id="PTHR36832">
    <property type="entry name" value="SLR1174 PROTEIN-RELATED"/>
    <property type="match status" value="1"/>
</dbReference>
<organism evidence="2 3">
    <name type="scientific">Saccharothrix yanglingensis</name>
    <dbReference type="NCBI Taxonomy" id="659496"/>
    <lineage>
        <taxon>Bacteria</taxon>
        <taxon>Bacillati</taxon>
        <taxon>Actinomycetota</taxon>
        <taxon>Actinomycetes</taxon>
        <taxon>Pseudonocardiales</taxon>
        <taxon>Pseudonocardiaceae</taxon>
        <taxon>Saccharothrix</taxon>
    </lineage>
</organism>
<keyword evidence="1" id="KW-0472">Membrane</keyword>
<feature type="transmembrane region" description="Helical" evidence="1">
    <location>
        <begin position="137"/>
        <end position="160"/>
    </location>
</feature>
<feature type="transmembrane region" description="Helical" evidence="1">
    <location>
        <begin position="228"/>
        <end position="246"/>
    </location>
</feature>
<dbReference type="PANTHER" id="PTHR36832:SF2">
    <property type="entry name" value="INTEGRAL MEMBRANE PROTEIN"/>
    <property type="match status" value="1"/>
</dbReference>
<feature type="transmembrane region" description="Helical" evidence="1">
    <location>
        <begin position="21"/>
        <end position="43"/>
    </location>
</feature>
<accession>A0ABU0WRG0</accession>